<evidence type="ECO:0000313" key="2">
    <source>
        <dbReference type="EMBL" id="BAK37291.1"/>
    </source>
</evidence>
<dbReference type="SMART" id="SM00955">
    <property type="entry name" value="RNB"/>
    <property type="match status" value="1"/>
</dbReference>
<dbReference type="SUPFAM" id="SSF50249">
    <property type="entry name" value="Nucleic acid-binding proteins"/>
    <property type="match status" value="1"/>
</dbReference>
<keyword evidence="3" id="KW-1185">Reference proteome</keyword>
<dbReference type="InterPro" id="IPR012340">
    <property type="entry name" value="NA-bd_OB-fold"/>
</dbReference>
<dbReference type="RefSeq" id="WP_013865125.1">
    <property type="nucleotide sequence ID" value="NC_015635.1"/>
</dbReference>
<dbReference type="EMBL" id="AP012204">
    <property type="protein sequence ID" value="BAK37291.1"/>
    <property type="molecule type" value="Genomic_DNA"/>
</dbReference>
<dbReference type="GO" id="GO:0006402">
    <property type="term" value="P:mRNA catabolic process"/>
    <property type="evidence" value="ECO:0007669"/>
    <property type="project" value="TreeGrafter"/>
</dbReference>
<dbReference type="AlphaFoldDB" id="F5XSN3"/>
<sequence length="477" mass="51474">MPARIVALPTTDTPTTLQEALAALRARLEIPAQLPPSVTAAAERAASRARRPALDRTDLELVTIDPPGSRDLDQALHIARSGQGYQVSYAIAAVASFVAAGDPIDVEARHRGLTFYAPDLRTPLHPPVLSEGAASLLPDQDRPALLWTLRLDHDGELMEATVVRALVRSREQLTYEQAQREVDGGAARSTLALLVEVGRLREERERDRGGVSLQIPTQEVGVDDRGQYTLSYRATLPVEGFNAQISLLTGIAAARLMLAGRIGILRTLPPAEATALQRLRRTADALQISWPDQQSYPEFVRSLDPVIAPHAAMLNACTELFRGAGYAAFDGTVPGQTRHAALATDYAHATAPLRRLIDRFVGEICLALAAGEPVPDWTRAALPELPELMTAAESRAKKYERAVVDLVEVSLLHDRVGEQFTGTVVDVESKGKRGIVLVADPAVQARVSGPDLPLGAEVSLRLISADWATGKAEFSRV</sequence>
<dbReference type="InterPro" id="IPR040596">
    <property type="entry name" value="RNase_II_C_S1"/>
</dbReference>
<dbReference type="EC" id="3.1.-.-" evidence="2"/>
<dbReference type="GO" id="GO:0016787">
    <property type="term" value="F:hydrolase activity"/>
    <property type="evidence" value="ECO:0007669"/>
    <property type="project" value="UniProtKB-KW"/>
</dbReference>
<dbReference type="PANTHER" id="PTHR23355">
    <property type="entry name" value="RIBONUCLEASE"/>
    <property type="match status" value="1"/>
</dbReference>
<organism evidence="2 3">
    <name type="scientific">Microlunatus phosphovorus (strain ATCC 700054 / DSM 10555 / JCM 9379 / NBRC 101784 / NCIMB 13414 / VKM Ac-1990 / NM-1)</name>
    <dbReference type="NCBI Taxonomy" id="1032480"/>
    <lineage>
        <taxon>Bacteria</taxon>
        <taxon>Bacillati</taxon>
        <taxon>Actinomycetota</taxon>
        <taxon>Actinomycetes</taxon>
        <taxon>Propionibacteriales</taxon>
        <taxon>Propionibacteriaceae</taxon>
        <taxon>Microlunatus</taxon>
    </lineage>
</organism>
<name>F5XSN3_MICPN</name>
<reference evidence="2 3" key="1">
    <citation type="submission" date="2011-05" db="EMBL/GenBank/DDBJ databases">
        <title>Whole genome sequence of Microlunatus phosphovorus NM-1.</title>
        <authorList>
            <person name="Hosoyama A."/>
            <person name="Sasaki K."/>
            <person name="Harada T."/>
            <person name="Igarashi R."/>
            <person name="Kawakoshi A."/>
            <person name="Sasagawa M."/>
            <person name="Fukada J."/>
            <person name="Nakamura S."/>
            <person name="Katano Y."/>
            <person name="Hanada S."/>
            <person name="Kamagata Y."/>
            <person name="Nakamura N."/>
            <person name="Yamazaki S."/>
            <person name="Fujita N."/>
        </authorList>
    </citation>
    <scope>NUCLEOTIDE SEQUENCE [LARGE SCALE GENOMIC DNA]</scope>
    <source>
        <strain evidence="3">ATCC 700054 / DSM 10555 / JCM 9379 / NBRC 101784 / NCIMB 13414 / VKM Ac-1990 / NM-1</strain>
    </source>
</reference>
<dbReference type="OrthoDB" id="5800376at2"/>
<dbReference type="STRING" id="1032480.MLP_42770"/>
<dbReference type="HOGENOM" id="CLU_038135_1_0_11"/>
<protein>
    <submittedName>
        <fullName evidence="2">Putative ribonuclease</fullName>
        <ecNumber evidence="2">3.1.-.-</ecNumber>
    </submittedName>
</protein>
<dbReference type="PANTHER" id="PTHR23355:SF9">
    <property type="entry name" value="DIS3-LIKE EXONUCLEASE 2"/>
    <property type="match status" value="1"/>
</dbReference>
<dbReference type="InterPro" id="IPR001900">
    <property type="entry name" value="RNase_II/R"/>
</dbReference>
<dbReference type="GO" id="GO:0004540">
    <property type="term" value="F:RNA nuclease activity"/>
    <property type="evidence" value="ECO:0007669"/>
    <property type="project" value="InterPro"/>
</dbReference>
<dbReference type="InterPro" id="IPR050180">
    <property type="entry name" value="RNR_Ribonuclease"/>
</dbReference>
<dbReference type="Pfam" id="PF18614">
    <property type="entry name" value="RNase_II_C_S1"/>
    <property type="match status" value="1"/>
</dbReference>
<dbReference type="eggNOG" id="COG0557">
    <property type="taxonomic scope" value="Bacteria"/>
</dbReference>
<dbReference type="Proteomes" id="UP000007947">
    <property type="component" value="Chromosome"/>
</dbReference>
<evidence type="ECO:0000313" key="3">
    <source>
        <dbReference type="Proteomes" id="UP000007947"/>
    </source>
</evidence>
<dbReference type="KEGG" id="mph:MLP_42770"/>
<evidence type="ECO:0000259" key="1">
    <source>
        <dbReference type="SMART" id="SM00955"/>
    </source>
</evidence>
<gene>
    <name evidence="2" type="ordered locus">MLP_42770</name>
</gene>
<feature type="domain" description="RNB" evidence="1">
    <location>
        <begin position="53"/>
        <end position="371"/>
    </location>
</feature>
<accession>F5XSN3</accession>
<dbReference type="GO" id="GO:0003723">
    <property type="term" value="F:RNA binding"/>
    <property type="evidence" value="ECO:0007669"/>
    <property type="project" value="InterPro"/>
</dbReference>
<dbReference type="Pfam" id="PF00773">
    <property type="entry name" value="RNB"/>
    <property type="match status" value="1"/>
</dbReference>
<proteinExistence type="predicted"/>
<keyword evidence="2" id="KW-0378">Hydrolase</keyword>